<reference evidence="1 2" key="1">
    <citation type="submission" date="2023-07" db="EMBL/GenBank/DDBJ databases">
        <title>Sorghum-associated microbial communities from plants grown in Nebraska, USA.</title>
        <authorList>
            <person name="Schachtman D."/>
        </authorList>
    </citation>
    <scope>NUCLEOTIDE SEQUENCE [LARGE SCALE GENOMIC DNA]</scope>
    <source>
        <strain evidence="1 2">BE314</strain>
    </source>
</reference>
<keyword evidence="2" id="KW-1185">Reference proteome</keyword>
<sequence length="289" mass="30190">MDAVRWILILLAIGAAAAAALWMALSGPAASPTSAPQSTTVAALPLNLPAASTVPAAPASSPPARGASAAVAPVPAAKPAAPRVGSEGYGPYIDRAMASNDAAAAWEAMQWLQLCTSNADRRASFEQVRSMGVSPEMMTQLMQEADAEGRRCQTVTARHQAMLGDLALRAMRGGVREAAAKYAGVTPPDDLAPALRQEVLDTMRRDARSGHAGSLFDAVIAPDAWGLDDAEKLGYLFAYGELTGKQGKELVLQLMQQKVIRLKGPPTAEQLAAAKVSGQQIIETLRAKP</sequence>
<comment type="caution">
    <text evidence="1">The sequence shown here is derived from an EMBL/GenBank/DDBJ whole genome shotgun (WGS) entry which is preliminary data.</text>
</comment>
<dbReference type="RefSeq" id="WP_310264432.1">
    <property type="nucleotide sequence ID" value="NZ_JAVDXU010000001.1"/>
</dbReference>
<dbReference type="EMBL" id="JAVDXU010000001">
    <property type="protein sequence ID" value="MDR7269573.1"/>
    <property type="molecule type" value="Genomic_DNA"/>
</dbReference>
<evidence type="ECO:0000313" key="1">
    <source>
        <dbReference type="EMBL" id="MDR7269573.1"/>
    </source>
</evidence>
<gene>
    <name evidence="1" type="ORF">J2X20_002202</name>
</gene>
<name>A0ABU1YL34_ROSSA</name>
<organism evidence="1 2">
    <name type="scientific">Roseateles saccharophilus</name>
    <name type="common">Pseudomonas saccharophila</name>
    <dbReference type="NCBI Taxonomy" id="304"/>
    <lineage>
        <taxon>Bacteria</taxon>
        <taxon>Pseudomonadati</taxon>
        <taxon>Pseudomonadota</taxon>
        <taxon>Betaproteobacteria</taxon>
        <taxon>Burkholderiales</taxon>
        <taxon>Sphaerotilaceae</taxon>
        <taxon>Roseateles</taxon>
    </lineage>
</organism>
<accession>A0ABU1YL34</accession>
<evidence type="ECO:0000313" key="2">
    <source>
        <dbReference type="Proteomes" id="UP001180453"/>
    </source>
</evidence>
<dbReference type="Proteomes" id="UP001180453">
    <property type="component" value="Unassembled WGS sequence"/>
</dbReference>
<protein>
    <submittedName>
        <fullName evidence="1">Uncharacterized protein</fullName>
    </submittedName>
</protein>
<proteinExistence type="predicted"/>